<protein>
    <submittedName>
        <fullName evidence="1">Uncharacterized protein</fullName>
    </submittedName>
</protein>
<dbReference type="EMBL" id="GBRH01180628">
    <property type="protein sequence ID" value="JAE17268.1"/>
    <property type="molecule type" value="Transcribed_RNA"/>
</dbReference>
<reference evidence="1" key="1">
    <citation type="submission" date="2014-09" db="EMBL/GenBank/DDBJ databases">
        <authorList>
            <person name="Magalhaes I.L.F."/>
            <person name="Oliveira U."/>
            <person name="Santos F.R."/>
            <person name="Vidigal T.H.D.A."/>
            <person name="Brescovit A.D."/>
            <person name="Santos A.J."/>
        </authorList>
    </citation>
    <scope>NUCLEOTIDE SEQUENCE</scope>
    <source>
        <tissue evidence="1">Shoot tissue taken approximately 20 cm above the soil surface</tissue>
    </source>
</reference>
<dbReference type="AlphaFoldDB" id="A0A0A9G988"/>
<proteinExistence type="predicted"/>
<evidence type="ECO:0000313" key="1">
    <source>
        <dbReference type="EMBL" id="JAE17268.1"/>
    </source>
</evidence>
<sequence length="42" mass="4543">MQLRGGPGQSQQIDHSWVSQVLSLWFHEPPQKGVGEASPATA</sequence>
<name>A0A0A9G988_ARUDO</name>
<organism evidence="1">
    <name type="scientific">Arundo donax</name>
    <name type="common">Giant reed</name>
    <name type="synonym">Donax arundinaceus</name>
    <dbReference type="NCBI Taxonomy" id="35708"/>
    <lineage>
        <taxon>Eukaryota</taxon>
        <taxon>Viridiplantae</taxon>
        <taxon>Streptophyta</taxon>
        <taxon>Embryophyta</taxon>
        <taxon>Tracheophyta</taxon>
        <taxon>Spermatophyta</taxon>
        <taxon>Magnoliopsida</taxon>
        <taxon>Liliopsida</taxon>
        <taxon>Poales</taxon>
        <taxon>Poaceae</taxon>
        <taxon>PACMAD clade</taxon>
        <taxon>Arundinoideae</taxon>
        <taxon>Arundineae</taxon>
        <taxon>Arundo</taxon>
    </lineage>
</organism>
<reference evidence="1" key="2">
    <citation type="journal article" date="2015" name="Data Brief">
        <title>Shoot transcriptome of the giant reed, Arundo donax.</title>
        <authorList>
            <person name="Barrero R.A."/>
            <person name="Guerrero F.D."/>
            <person name="Moolhuijzen P."/>
            <person name="Goolsby J.A."/>
            <person name="Tidwell J."/>
            <person name="Bellgard S.E."/>
            <person name="Bellgard M.I."/>
        </authorList>
    </citation>
    <scope>NUCLEOTIDE SEQUENCE</scope>
    <source>
        <tissue evidence="1">Shoot tissue taken approximately 20 cm above the soil surface</tissue>
    </source>
</reference>
<accession>A0A0A9G988</accession>